<feature type="compositionally biased region" description="Basic and acidic residues" evidence="1">
    <location>
        <begin position="166"/>
        <end position="176"/>
    </location>
</feature>
<evidence type="ECO:0000256" key="2">
    <source>
        <dbReference type="SAM" id="SignalP"/>
    </source>
</evidence>
<feature type="compositionally biased region" description="Basic and acidic residues" evidence="1">
    <location>
        <begin position="315"/>
        <end position="327"/>
    </location>
</feature>
<proteinExistence type="predicted"/>
<keyword evidence="2" id="KW-0732">Signal</keyword>
<feature type="chain" id="PRO_5042188543" evidence="2">
    <location>
        <begin position="29"/>
        <end position="751"/>
    </location>
</feature>
<evidence type="ECO:0000256" key="1">
    <source>
        <dbReference type="SAM" id="MobiDB-lite"/>
    </source>
</evidence>
<evidence type="ECO:0000313" key="4">
    <source>
        <dbReference type="Proteomes" id="UP001230268"/>
    </source>
</evidence>
<sequence length="751" mass="81938">MLIPRRILVSALWVLIGLLSSHDLLVYSSPINGGASNTVKHTTPVVLDFNAEKLDERIVMCNRLAGIVRYYVNPDIDLSIAAIRFNGKEFKFVDKNRKVDTILCASPFNNRCTVQFTDDTSKEYLLLDCGIREVGAEDCDAALEQMGACSAKTSSKERRKAPLPPTKEDVKGEEGVKSSVHQAPHTSKDTQTGDSAAERPQSRTRRRAPDIPTSAKPATEAGATTQEPSQGPQQTGSHRHPGNHEQQQQALRTAGDAPVSANSGVNAGTDLHGTLGSERGTSSSGARRKSGMESPSIEFIDKSESPLDGVAVGGDVKEESSDGKNPFDEQDAAETVTAEASSSTETLGSNDSQNLRHLIDDITNPKADGKAGAATSEGGTEPSSFNLRRPPNAPAKSANGESNSPPKEKRTYLTFTYGESNPNIIEEEIDGIPCFRATQGNIIKNISIDGKLRSVGFFTSSQTIVCILKDDKKYSIAVGTLDSRGWSTTYLSKNGEHEILRDTTIKNKFSGIDYEKYLQQAVNKNTAKGSSSGFDRFIYNGRNNASLKQLKENSQIYVLEMVEAGYLRNSKEIAFLEVPFSTPDDMSMVYMTDYVYGNKSHLTATFKEKNLLQHVKYVEGTSRGTYTLSEYDNYVDHDLRRTLASFGMKQNSRLNVIDLGQAESGAFLAGFEIEKFGNLTFISIHPGETDTLAILNNHEIMLRKDGSHSIALISTRNAPNVYITSIVNGTVSRINVAPEKNERGHSIVTFS</sequence>
<feature type="compositionally biased region" description="Polar residues" evidence="1">
    <location>
        <begin position="179"/>
        <end position="194"/>
    </location>
</feature>
<organism evidence="3 4">
    <name type="scientific">Babesia gibsoni</name>
    <dbReference type="NCBI Taxonomy" id="33632"/>
    <lineage>
        <taxon>Eukaryota</taxon>
        <taxon>Sar</taxon>
        <taxon>Alveolata</taxon>
        <taxon>Apicomplexa</taxon>
        <taxon>Aconoidasida</taxon>
        <taxon>Piroplasmida</taxon>
        <taxon>Babesiidae</taxon>
        <taxon>Babesia</taxon>
    </lineage>
</organism>
<feature type="region of interest" description="Disordered" evidence="1">
    <location>
        <begin position="148"/>
        <end position="409"/>
    </location>
</feature>
<dbReference type="EMBL" id="JAVEPI010000001">
    <property type="protein sequence ID" value="KAK1445073.1"/>
    <property type="molecule type" value="Genomic_DNA"/>
</dbReference>
<name>A0AAD8PGI8_BABGI</name>
<protein>
    <submittedName>
        <fullName evidence="3">Uncharacterized protein</fullName>
    </submittedName>
</protein>
<evidence type="ECO:0000313" key="3">
    <source>
        <dbReference type="EMBL" id="KAK1445073.1"/>
    </source>
</evidence>
<dbReference type="Proteomes" id="UP001230268">
    <property type="component" value="Unassembled WGS sequence"/>
</dbReference>
<feature type="compositionally biased region" description="Polar residues" evidence="1">
    <location>
        <begin position="222"/>
        <end position="236"/>
    </location>
</feature>
<feature type="compositionally biased region" description="Polar residues" evidence="1">
    <location>
        <begin position="377"/>
        <end position="386"/>
    </location>
</feature>
<reference evidence="3" key="1">
    <citation type="submission" date="2023-08" db="EMBL/GenBank/DDBJ databases">
        <title>Draft sequence of the Babesia gibsoni genome.</title>
        <authorList>
            <person name="Yamagishi J.Y."/>
            <person name="Xuan X.X."/>
        </authorList>
    </citation>
    <scope>NUCLEOTIDE SEQUENCE</scope>
    <source>
        <strain evidence="3">Azabu</strain>
    </source>
</reference>
<comment type="caution">
    <text evidence="3">The sequence shown here is derived from an EMBL/GenBank/DDBJ whole genome shotgun (WGS) entry which is preliminary data.</text>
</comment>
<feature type="compositionally biased region" description="Low complexity" evidence="1">
    <location>
        <begin position="333"/>
        <end position="346"/>
    </location>
</feature>
<feature type="signal peptide" evidence="2">
    <location>
        <begin position="1"/>
        <end position="28"/>
    </location>
</feature>
<gene>
    <name evidence="3" type="ORF">BgAZ_109790</name>
</gene>
<dbReference type="AlphaFoldDB" id="A0AAD8PGI8"/>
<accession>A0AAD8PGI8</accession>
<keyword evidence="4" id="KW-1185">Reference proteome</keyword>